<protein>
    <submittedName>
        <fullName evidence="2">Uncharacterized protein</fullName>
    </submittedName>
</protein>
<gene>
    <name evidence="2" type="ORF">CBR_g18702</name>
</gene>
<feature type="compositionally biased region" description="Low complexity" evidence="1">
    <location>
        <begin position="64"/>
        <end position="81"/>
    </location>
</feature>
<comment type="caution">
    <text evidence="2">The sequence shown here is derived from an EMBL/GenBank/DDBJ whole genome shotgun (WGS) entry which is preliminary data.</text>
</comment>
<reference evidence="2 3" key="1">
    <citation type="journal article" date="2018" name="Cell">
        <title>The Chara Genome: Secondary Complexity and Implications for Plant Terrestrialization.</title>
        <authorList>
            <person name="Nishiyama T."/>
            <person name="Sakayama H."/>
            <person name="Vries J.D."/>
            <person name="Buschmann H."/>
            <person name="Saint-Marcoux D."/>
            <person name="Ullrich K.K."/>
            <person name="Haas F.B."/>
            <person name="Vanderstraeten L."/>
            <person name="Becker D."/>
            <person name="Lang D."/>
            <person name="Vosolsobe S."/>
            <person name="Rombauts S."/>
            <person name="Wilhelmsson P.K.I."/>
            <person name="Janitza P."/>
            <person name="Kern R."/>
            <person name="Heyl A."/>
            <person name="Rumpler F."/>
            <person name="Villalobos L.I.A.C."/>
            <person name="Clay J.M."/>
            <person name="Skokan R."/>
            <person name="Toyoda A."/>
            <person name="Suzuki Y."/>
            <person name="Kagoshima H."/>
            <person name="Schijlen E."/>
            <person name="Tajeshwar N."/>
            <person name="Catarino B."/>
            <person name="Hetherington A.J."/>
            <person name="Saltykova A."/>
            <person name="Bonnot C."/>
            <person name="Breuninger H."/>
            <person name="Symeonidi A."/>
            <person name="Radhakrishnan G.V."/>
            <person name="Van Nieuwerburgh F."/>
            <person name="Deforce D."/>
            <person name="Chang C."/>
            <person name="Karol K.G."/>
            <person name="Hedrich R."/>
            <person name="Ulvskov P."/>
            <person name="Glockner G."/>
            <person name="Delwiche C.F."/>
            <person name="Petrasek J."/>
            <person name="Van de Peer Y."/>
            <person name="Friml J."/>
            <person name="Beilby M."/>
            <person name="Dolan L."/>
            <person name="Kohara Y."/>
            <person name="Sugano S."/>
            <person name="Fujiyama A."/>
            <person name="Delaux P.-M."/>
            <person name="Quint M."/>
            <person name="TheiBen G."/>
            <person name="Hagemann M."/>
            <person name="Harholt J."/>
            <person name="Dunand C."/>
            <person name="Zachgo S."/>
            <person name="Langdale J."/>
            <person name="Maumus F."/>
            <person name="Straeten D.V.D."/>
            <person name="Gould S.B."/>
            <person name="Rensing S.A."/>
        </authorList>
    </citation>
    <scope>NUCLEOTIDE SEQUENCE [LARGE SCALE GENOMIC DNA]</scope>
    <source>
        <strain evidence="2 3">S276</strain>
    </source>
</reference>
<evidence type="ECO:0000256" key="1">
    <source>
        <dbReference type="SAM" id="MobiDB-lite"/>
    </source>
</evidence>
<accession>A0A388KW77</accession>
<evidence type="ECO:0000313" key="3">
    <source>
        <dbReference type="Proteomes" id="UP000265515"/>
    </source>
</evidence>
<dbReference type="AlphaFoldDB" id="A0A388KW77"/>
<proteinExistence type="predicted"/>
<keyword evidence="3" id="KW-1185">Reference proteome</keyword>
<name>A0A388KW77_CHABU</name>
<dbReference type="Gramene" id="GBG74291">
    <property type="protein sequence ID" value="GBG74291"/>
    <property type="gene ID" value="CBR_g18702"/>
</dbReference>
<organism evidence="2 3">
    <name type="scientific">Chara braunii</name>
    <name type="common">Braun's stonewort</name>
    <dbReference type="NCBI Taxonomy" id="69332"/>
    <lineage>
        <taxon>Eukaryota</taxon>
        <taxon>Viridiplantae</taxon>
        <taxon>Streptophyta</taxon>
        <taxon>Charophyceae</taxon>
        <taxon>Charales</taxon>
        <taxon>Characeae</taxon>
        <taxon>Chara</taxon>
    </lineage>
</organism>
<evidence type="ECO:0000313" key="2">
    <source>
        <dbReference type="EMBL" id="GBG74291.1"/>
    </source>
</evidence>
<sequence>MAAAMAAGTTSSSSSAHVYGKTSPCAFPSGLGRMPALRIADQKMATRSRPLTICRAEGDDTSKPSTSVDVSSNTTSSSSSPAPAPVSAPPTPKRRPEGFGDLMAFSLSN</sequence>
<dbReference type="Proteomes" id="UP000265515">
    <property type="component" value="Unassembled WGS sequence"/>
</dbReference>
<feature type="compositionally biased region" description="Low complexity" evidence="1">
    <location>
        <begin position="1"/>
        <end position="16"/>
    </location>
</feature>
<feature type="region of interest" description="Disordered" evidence="1">
    <location>
        <begin position="1"/>
        <end position="109"/>
    </location>
</feature>
<feature type="compositionally biased region" description="Pro residues" evidence="1">
    <location>
        <begin position="82"/>
        <end position="91"/>
    </location>
</feature>
<dbReference type="EMBL" id="BFEA01000200">
    <property type="protein sequence ID" value="GBG74291.1"/>
    <property type="molecule type" value="Genomic_DNA"/>
</dbReference>